<proteinExistence type="predicted"/>
<keyword evidence="2" id="KW-1185">Reference proteome</keyword>
<dbReference type="Proteomes" id="UP000499080">
    <property type="component" value="Unassembled WGS sequence"/>
</dbReference>
<dbReference type="OrthoDB" id="6437659at2759"/>
<accession>A0A4Y2QDH1</accession>
<reference evidence="1 2" key="1">
    <citation type="journal article" date="2019" name="Sci. Rep.">
        <title>Orb-weaving spider Araneus ventricosus genome elucidates the spidroin gene catalogue.</title>
        <authorList>
            <person name="Kono N."/>
            <person name="Nakamura H."/>
            <person name="Ohtoshi R."/>
            <person name="Moran D.A.P."/>
            <person name="Shinohara A."/>
            <person name="Yoshida Y."/>
            <person name="Fujiwara M."/>
            <person name="Mori M."/>
            <person name="Tomita M."/>
            <person name="Arakawa K."/>
        </authorList>
    </citation>
    <scope>NUCLEOTIDE SEQUENCE [LARGE SCALE GENOMIC DNA]</scope>
</reference>
<gene>
    <name evidence="1" type="ORF">AVEN_185690_1</name>
</gene>
<dbReference type="EMBL" id="BGPR01013496">
    <property type="protein sequence ID" value="GBN60950.1"/>
    <property type="molecule type" value="Genomic_DNA"/>
</dbReference>
<name>A0A4Y2QDH1_ARAVE</name>
<organism evidence="1 2">
    <name type="scientific">Araneus ventricosus</name>
    <name type="common">Orbweaver spider</name>
    <name type="synonym">Epeira ventricosa</name>
    <dbReference type="NCBI Taxonomy" id="182803"/>
    <lineage>
        <taxon>Eukaryota</taxon>
        <taxon>Metazoa</taxon>
        <taxon>Ecdysozoa</taxon>
        <taxon>Arthropoda</taxon>
        <taxon>Chelicerata</taxon>
        <taxon>Arachnida</taxon>
        <taxon>Araneae</taxon>
        <taxon>Araneomorphae</taxon>
        <taxon>Entelegynae</taxon>
        <taxon>Araneoidea</taxon>
        <taxon>Araneidae</taxon>
        <taxon>Araneus</taxon>
    </lineage>
</organism>
<protein>
    <submittedName>
        <fullName evidence="1">Uncharacterized protein</fullName>
    </submittedName>
</protein>
<feature type="non-terminal residue" evidence="1">
    <location>
        <position position="1"/>
    </location>
</feature>
<evidence type="ECO:0000313" key="1">
    <source>
        <dbReference type="EMBL" id="GBN60950.1"/>
    </source>
</evidence>
<comment type="caution">
    <text evidence="1">The sequence shown here is derived from an EMBL/GenBank/DDBJ whole genome shotgun (WGS) entry which is preliminary data.</text>
</comment>
<dbReference type="AlphaFoldDB" id="A0A4Y2QDH1"/>
<sequence length="141" mass="15978">RRPIPASNSAEDELFFYILKFSTGYVFKRLRCREELMFVTGHGPFPSYLHRFNLRTHDNCLRGEKGDPIVTKSPNNNDDLGLQVEFNTFFNQRQPSEGVGGLAGTKSPNNNDDLGLQVGFKRSSTSVNRRGELGFTYAVER</sequence>
<evidence type="ECO:0000313" key="2">
    <source>
        <dbReference type="Proteomes" id="UP000499080"/>
    </source>
</evidence>